<protein>
    <submittedName>
        <fullName evidence="2">Uncharacterized protein</fullName>
    </submittedName>
</protein>
<name>A0A0D0C266_9AGAR</name>
<evidence type="ECO:0000313" key="3">
    <source>
        <dbReference type="Proteomes" id="UP000053593"/>
    </source>
</evidence>
<accession>A0A0D0C266</accession>
<gene>
    <name evidence="2" type="ORF">GYMLUDRAFT_242864</name>
</gene>
<organism evidence="2 3">
    <name type="scientific">Collybiopsis luxurians FD-317 M1</name>
    <dbReference type="NCBI Taxonomy" id="944289"/>
    <lineage>
        <taxon>Eukaryota</taxon>
        <taxon>Fungi</taxon>
        <taxon>Dikarya</taxon>
        <taxon>Basidiomycota</taxon>
        <taxon>Agaricomycotina</taxon>
        <taxon>Agaricomycetes</taxon>
        <taxon>Agaricomycetidae</taxon>
        <taxon>Agaricales</taxon>
        <taxon>Marasmiineae</taxon>
        <taxon>Omphalotaceae</taxon>
        <taxon>Collybiopsis</taxon>
        <taxon>Collybiopsis luxurians</taxon>
    </lineage>
</organism>
<dbReference type="HOGENOM" id="CLU_067622_2_0_1"/>
<proteinExistence type="predicted"/>
<dbReference type="OrthoDB" id="3269456at2759"/>
<sequence length="292" mass="33773">MIDKLYDAKASAESLNKIQASREKDRPMQMQVKELCGITGWQDFIEVNKFNEPTAWRMTWHREGYEWEEIQLHIQGVLEDKQLPPIKIARSKKHIQHVKQSIYVMLARQVGNLEGFEIKELGGQRMLEIGNRIFTLKWEAPNMEWFAPLCEVDPEGSIEAINTEDNNFIHGAENVVDYREEKTEGEGEKKTYMMNPQKFHVGDIVDMAFLIVGIPTKQGARAFLVLRSVTLLDGTHMQNWIKAQARGKMTGNAQLQLKKRSAFDNETEKEVEEARKKLRQLAVNKKAKMDKE</sequence>
<keyword evidence="1" id="KW-0175">Coiled coil</keyword>
<feature type="coiled-coil region" evidence="1">
    <location>
        <begin position="264"/>
        <end position="291"/>
    </location>
</feature>
<reference evidence="2 3" key="1">
    <citation type="submission" date="2014-04" db="EMBL/GenBank/DDBJ databases">
        <title>Evolutionary Origins and Diversification of the Mycorrhizal Mutualists.</title>
        <authorList>
            <consortium name="DOE Joint Genome Institute"/>
            <consortium name="Mycorrhizal Genomics Consortium"/>
            <person name="Kohler A."/>
            <person name="Kuo A."/>
            <person name="Nagy L.G."/>
            <person name="Floudas D."/>
            <person name="Copeland A."/>
            <person name="Barry K.W."/>
            <person name="Cichocki N."/>
            <person name="Veneault-Fourrey C."/>
            <person name="LaButti K."/>
            <person name="Lindquist E.A."/>
            <person name="Lipzen A."/>
            <person name="Lundell T."/>
            <person name="Morin E."/>
            <person name="Murat C."/>
            <person name="Riley R."/>
            <person name="Ohm R."/>
            <person name="Sun H."/>
            <person name="Tunlid A."/>
            <person name="Henrissat B."/>
            <person name="Grigoriev I.V."/>
            <person name="Hibbett D.S."/>
            <person name="Martin F."/>
        </authorList>
    </citation>
    <scope>NUCLEOTIDE SEQUENCE [LARGE SCALE GENOMIC DNA]</scope>
    <source>
        <strain evidence="2 3">FD-317 M1</strain>
    </source>
</reference>
<keyword evidence="3" id="KW-1185">Reference proteome</keyword>
<evidence type="ECO:0000256" key="1">
    <source>
        <dbReference type="SAM" id="Coils"/>
    </source>
</evidence>
<evidence type="ECO:0000313" key="2">
    <source>
        <dbReference type="EMBL" id="KIK62176.1"/>
    </source>
</evidence>
<dbReference type="Proteomes" id="UP000053593">
    <property type="component" value="Unassembled WGS sequence"/>
</dbReference>
<dbReference type="EMBL" id="KN834768">
    <property type="protein sequence ID" value="KIK62176.1"/>
    <property type="molecule type" value="Genomic_DNA"/>
</dbReference>
<dbReference type="AlphaFoldDB" id="A0A0D0C266"/>